<evidence type="ECO:0000313" key="4">
    <source>
        <dbReference type="Proteomes" id="UP000001593"/>
    </source>
</evidence>
<organism evidence="2 4">
    <name type="scientific">Nematostella vectensis</name>
    <name type="common">Starlet sea anemone</name>
    <dbReference type="NCBI Taxonomy" id="45351"/>
    <lineage>
        <taxon>Eukaryota</taxon>
        <taxon>Metazoa</taxon>
        <taxon>Cnidaria</taxon>
        <taxon>Anthozoa</taxon>
        <taxon>Hexacorallia</taxon>
        <taxon>Actiniaria</taxon>
        <taxon>Edwardsiidae</taxon>
        <taxon>Nematostella</taxon>
    </lineage>
</organism>
<dbReference type="EMBL" id="DS471257">
    <property type="protein sequence ID" value="EDO28708.1"/>
    <property type="molecule type" value="Genomic_DNA"/>
</dbReference>
<protein>
    <recommendedName>
        <fullName evidence="5">40S ribosomal protein S9</fullName>
    </recommendedName>
</protein>
<accession>A7T5Q2</accession>
<name>A7T5Q2_NEMVE</name>
<dbReference type="AlphaFoldDB" id="A7T5Q2"/>
<dbReference type="EMBL" id="DS471257">
    <property type="protein sequence ID" value="EDO28709.1"/>
    <property type="molecule type" value="Genomic_DNA"/>
</dbReference>
<dbReference type="InParanoid" id="A7T5Q2"/>
<proteinExistence type="predicted"/>
<feature type="non-terminal residue" evidence="2">
    <location>
        <position position="52"/>
    </location>
</feature>
<evidence type="ECO:0000313" key="3">
    <source>
        <dbReference type="EMBL" id="EDO28709.1"/>
    </source>
</evidence>
<reference evidence="2 4" key="1">
    <citation type="journal article" date="2007" name="Science">
        <title>Sea anemone genome reveals ancestral eumetazoan gene repertoire and genomic organization.</title>
        <authorList>
            <person name="Putnam N.H."/>
            <person name="Srivastava M."/>
            <person name="Hellsten U."/>
            <person name="Dirks B."/>
            <person name="Chapman J."/>
            <person name="Salamov A."/>
            <person name="Terry A."/>
            <person name="Shapiro H."/>
            <person name="Lindquist E."/>
            <person name="Kapitonov V.V."/>
            <person name="Jurka J."/>
            <person name="Genikhovich G."/>
            <person name="Grigoriev I.V."/>
            <person name="Lucas S.M."/>
            <person name="Steele R.E."/>
            <person name="Finnerty J.R."/>
            <person name="Technau U."/>
            <person name="Martindale M.Q."/>
            <person name="Rokhsar D.S."/>
        </authorList>
    </citation>
    <scope>NUCLEOTIDE SEQUENCE [LARGE SCALE GENOMIC DNA]</scope>
    <source>
        <strain evidence="2">CH2 x CH6</strain>
        <strain evidence="4">CH2 X CH6</strain>
    </source>
</reference>
<dbReference type="eggNOG" id="KOG3301">
    <property type="taxonomic scope" value="Eukaryota"/>
</dbReference>
<dbReference type="Proteomes" id="UP000001593">
    <property type="component" value="Unassembled WGS sequence"/>
</dbReference>
<evidence type="ECO:0000313" key="2">
    <source>
        <dbReference type="EMBL" id="EDO28708.1"/>
    </source>
</evidence>
<gene>
    <name evidence="3" type="ORF">NEMVEDRAFT_v1g48062</name>
    <name evidence="2" type="ORF">NEMVEDRAFT_v1g48125</name>
</gene>
<evidence type="ECO:0008006" key="5">
    <source>
        <dbReference type="Google" id="ProtNLM"/>
    </source>
</evidence>
<dbReference type="KEGG" id="nve:5499175"/>
<feature type="region of interest" description="Disordered" evidence="1">
    <location>
        <begin position="24"/>
        <end position="52"/>
    </location>
</feature>
<dbReference type="STRING" id="45351.A7T5Q2"/>
<keyword evidence="4" id="KW-1185">Reference proteome</keyword>
<evidence type="ECO:0000256" key="1">
    <source>
        <dbReference type="SAM" id="MobiDB-lite"/>
    </source>
</evidence>
<feature type="non-terminal residue" evidence="2">
    <location>
        <position position="1"/>
    </location>
</feature>
<dbReference type="HOGENOM" id="CLU_192520_0_0_1"/>
<sequence>SSVRKQLVNVPSFVVRLDSQKHIDFSLNSPYGGGRPGRVKRKNMKKGQGGSG</sequence>